<reference evidence="1 2" key="1">
    <citation type="submission" date="2024-05" db="EMBL/GenBank/DDBJ databases">
        <title>Genetic variation in Jamaican populations of the coffee berry borer (Hypothenemus hampei).</title>
        <authorList>
            <person name="Errbii M."/>
            <person name="Myrie A."/>
        </authorList>
    </citation>
    <scope>NUCLEOTIDE SEQUENCE [LARGE SCALE GENOMIC DNA]</scope>
    <source>
        <strain evidence="1">JA-Hopewell-2020-01-JO</strain>
        <tissue evidence="1">Whole body</tissue>
    </source>
</reference>
<dbReference type="Proteomes" id="UP001566132">
    <property type="component" value="Unassembled WGS sequence"/>
</dbReference>
<accession>A0ABD1ECH4</accession>
<gene>
    <name evidence="1" type="ORF">ABEB36_010583</name>
</gene>
<protein>
    <submittedName>
        <fullName evidence="1">Uncharacterized protein</fullName>
    </submittedName>
</protein>
<evidence type="ECO:0000313" key="1">
    <source>
        <dbReference type="EMBL" id="KAL1492322.1"/>
    </source>
</evidence>
<sequence>MNSISSNLEYYGFKKICRCYNVAKGLLNIIAPQVDTTIHFQGTDFFPFFVHLAPVCSECSSRLGLAAMDQSD</sequence>
<dbReference type="EMBL" id="JBDJPC010000008">
    <property type="protein sequence ID" value="KAL1492322.1"/>
    <property type="molecule type" value="Genomic_DNA"/>
</dbReference>
<name>A0ABD1ECH4_HYPHA</name>
<evidence type="ECO:0000313" key="2">
    <source>
        <dbReference type="Proteomes" id="UP001566132"/>
    </source>
</evidence>
<dbReference type="AlphaFoldDB" id="A0ABD1ECH4"/>
<organism evidence="1 2">
    <name type="scientific">Hypothenemus hampei</name>
    <name type="common">Coffee berry borer</name>
    <dbReference type="NCBI Taxonomy" id="57062"/>
    <lineage>
        <taxon>Eukaryota</taxon>
        <taxon>Metazoa</taxon>
        <taxon>Ecdysozoa</taxon>
        <taxon>Arthropoda</taxon>
        <taxon>Hexapoda</taxon>
        <taxon>Insecta</taxon>
        <taxon>Pterygota</taxon>
        <taxon>Neoptera</taxon>
        <taxon>Endopterygota</taxon>
        <taxon>Coleoptera</taxon>
        <taxon>Polyphaga</taxon>
        <taxon>Cucujiformia</taxon>
        <taxon>Curculionidae</taxon>
        <taxon>Scolytinae</taxon>
        <taxon>Hypothenemus</taxon>
    </lineage>
</organism>
<keyword evidence="2" id="KW-1185">Reference proteome</keyword>
<comment type="caution">
    <text evidence="1">The sequence shown here is derived from an EMBL/GenBank/DDBJ whole genome shotgun (WGS) entry which is preliminary data.</text>
</comment>
<proteinExistence type="predicted"/>